<evidence type="ECO:0000256" key="3">
    <source>
        <dbReference type="ARBA" id="ARBA00022475"/>
    </source>
</evidence>
<evidence type="ECO:0000256" key="7">
    <source>
        <dbReference type="ARBA" id="ARBA00023170"/>
    </source>
</evidence>
<name>A0A5N4A4K9_PHOPY</name>
<evidence type="ECO:0000256" key="8">
    <source>
        <dbReference type="ARBA" id="ARBA00023180"/>
    </source>
</evidence>
<evidence type="ECO:0000256" key="6">
    <source>
        <dbReference type="ARBA" id="ARBA00023136"/>
    </source>
</evidence>
<dbReference type="FunCoup" id="A0A5N4A4K9">
    <property type="interactions" value="52"/>
</dbReference>
<dbReference type="GO" id="GO:0005886">
    <property type="term" value="C:plasma membrane"/>
    <property type="evidence" value="ECO:0007669"/>
    <property type="project" value="UniProtKB-SubCell"/>
</dbReference>
<evidence type="ECO:0000256" key="4">
    <source>
        <dbReference type="ARBA" id="ARBA00022692"/>
    </source>
</evidence>
<evidence type="ECO:0000259" key="10">
    <source>
        <dbReference type="Pfam" id="PF00060"/>
    </source>
</evidence>
<keyword evidence="6 9" id="KW-0472">Membrane</keyword>
<dbReference type="InterPro" id="IPR001320">
    <property type="entry name" value="Iontro_rcpt_C"/>
</dbReference>
<organism evidence="11 12">
    <name type="scientific">Photinus pyralis</name>
    <name type="common">Common eastern firefly</name>
    <name type="synonym">Lampyris pyralis</name>
    <dbReference type="NCBI Taxonomy" id="7054"/>
    <lineage>
        <taxon>Eukaryota</taxon>
        <taxon>Metazoa</taxon>
        <taxon>Ecdysozoa</taxon>
        <taxon>Arthropoda</taxon>
        <taxon>Hexapoda</taxon>
        <taxon>Insecta</taxon>
        <taxon>Pterygota</taxon>
        <taxon>Neoptera</taxon>
        <taxon>Endopterygota</taxon>
        <taxon>Coleoptera</taxon>
        <taxon>Polyphaga</taxon>
        <taxon>Elateriformia</taxon>
        <taxon>Elateroidea</taxon>
        <taxon>Lampyridae</taxon>
        <taxon>Lampyrinae</taxon>
        <taxon>Photinus</taxon>
    </lineage>
</organism>
<dbReference type="PANTHER" id="PTHR42643:SF30">
    <property type="entry name" value="IONOTROPIC RECEPTOR 40A-RELATED"/>
    <property type="match status" value="1"/>
</dbReference>
<reference evidence="11 12" key="1">
    <citation type="journal article" date="2018" name="Elife">
        <title>Firefly genomes illuminate parallel origins of bioluminescence in beetles.</title>
        <authorList>
            <person name="Fallon T.R."/>
            <person name="Lower S.E."/>
            <person name="Chang C.H."/>
            <person name="Bessho-Uehara M."/>
            <person name="Martin G.J."/>
            <person name="Bewick A.J."/>
            <person name="Behringer M."/>
            <person name="Debat H.J."/>
            <person name="Wong I."/>
            <person name="Day J.C."/>
            <person name="Suvorov A."/>
            <person name="Silva C.J."/>
            <person name="Stanger-Hall K.F."/>
            <person name="Hall D.W."/>
            <person name="Schmitz R.J."/>
            <person name="Nelson D.R."/>
            <person name="Lewis S.M."/>
            <person name="Shigenobu S."/>
            <person name="Bybee S.M."/>
            <person name="Larracuente A.M."/>
            <person name="Oba Y."/>
            <person name="Weng J.K."/>
        </authorList>
    </citation>
    <scope>NUCLEOTIDE SEQUENCE [LARGE SCALE GENOMIC DNA]</scope>
    <source>
        <strain evidence="11">1611_PpyrPB1</strain>
        <tissue evidence="11">Whole body</tissue>
    </source>
</reference>
<protein>
    <recommendedName>
        <fullName evidence="10">Ionotropic glutamate receptor C-terminal domain-containing protein</fullName>
    </recommendedName>
</protein>
<feature type="domain" description="Ionotropic glutamate receptor C-terminal" evidence="10">
    <location>
        <begin position="325"/>
        <end position="576"/>
    </location>
</feature>
<dbReference type="InParanoid" id="A0A5N4A4K9"/>
<keyword evidence="12" id="KW-1185">Reference proteome</keyword>
<dbReference type="Proteomes" id="UP000327044">
    <property type="component" value="Unassembled WGS sequence"/>
</dbReference>
<comment type="subcellular location">
    <subcellularLocation>
        <location evidence="1">Cell membrane</location>
        <topology evidence="1">Multi-pass membrane protein</topology>
    </subcellularLocation>
</comment>
<keyword evidence="8" id="KW-0325">Glycoprotein</keyword>
<evidence type="ECO:0000256" key="9">
    <source>
        <dbReference type="SAM" id="Phobius"/>
    </source>
</evidence>
<gene>
    <name evidence="11" type="ORF">PPYR_14214</name>
</gene>
<proteinExistence type="inferred from homology"/>
<dbReference type="InterPro" id="IPR052192">
    <property type="entry name" value="Insect_Ionotropic_Sensory_Rcpt"/>
</dbReference>
<evidence type="ECO:0000313" key="12">
    <source>
        <dbReference type="Proteomes" id="UP000327044"/>
    </source>
</evidence>
<sequence length="595" mass="68174">MFTHTTNKCVQFVSQHLTIQFECRNRSNATMKVTTFALCVSFVSFLSTTSSNISLKDNETSWKACTEKVIQTIFGNDSFYYVFKDSSDLMSFNIRNPRVVIKIGRPTGPIKQVISNNFIIEIGSLYFLQKCIKHFEFVDIWSVDKPFNARVLIITDHVRSVEMIFSLLWSYDIVYVAVLVINKETSSFLFTANPFDVQNNCGRVSNTIHMQSCDDAIIDTIPHPIRNYHGCPMEFSFTPITRYLDKLNRKTFTFNSAVEMLNVSLKLRQNNHGKMSVHDGNLGTSVRGRFYLSHVYSRDIMVWIVPPTNAISALEILVVNFELEVWILVWVVFALFSLAWYVLDKFKTSLGEIVLKTFGITLFGSTTSITQSSRLRFVILCYIIYSVHIQTAYVSNLMRLMASPPTRQPIRNLKELLEANIPICFASSAVEVRHAAEVPGLRTIYRKIMSKNCPRKSYDPRLLLETWSAGPNFSIAIPLKTLHSEVLSLRLRTPNYFIDNHILPPLMLTFAARCTYTIDSLNTVIDPLTERGLYEKLDRDREYYEDSQKRELPQDEEVVALSLGHLNGIFIVYLFGVVLSVMAFAAELIVHRFSK</sequence>
<feature type="transmembrane region" description="Helical" evidence="9">
    <location>
        <begin position="377"/>
        <end position="395"/>
    </location>
</feature>
<keyword evidence="7" id="KW-0675">Receptor</keyword>
<feature type="transmembrane region" description="Helical" evidence="9">
    <location>
        <begin position="325"/>
        <end position="343"/>
    </location>
</feature>
<comment type="caution">
    <text evidence="11">The sequence shown here is derived from an EMBL/GenBank/DDBJ whole genome shotgun (WGS) entry which is preliminary data.</text>
</comment>
<feature type="transmembrane region" description="Helical" evidence="9">
    <location>
        <begin position="570"/>
        <end position="590"/>
    </location>
</feature>
<dbReference type="Pfam" id="PF00060">
    <property type="entry name" value="Lig_chan"/>
    <property type="match status" value="1"/>
</dbReference>
<evidence type="ECO:0000256" key="1">
    <source>
        <dbReference type="ARBA" id="ARBA00004651"/>
    </source>
</evidence>
<evidence type="ECO:0000313" key="11">
    <source>
        <dbReference type="EMBL" id="KAB0792255.1"/>
    </source>
</evidence>
<keyword evidence="5 9" id="KW-1133">Transmembrane helix</keyword>
<dbReference type="PANTHER" id="PTHR42643">
    <property type="entry name" value="IONOTROPIC RECEPTOR 20A-RELATED"/>
    <property type="match status" value="1"/>
</dbReference>
<dbReference type="GO" id="GO:0015276">
    <property type="term" value="F:ligand-gated monoatomic ion channel activity"/>
    <property type="evidence" value="ECO:0007669"/>
    <property type="project" value="InterPro"/>
</dbReference>
<keyword evidence="4 9" id="KW-0812">Transmembrane</keyword>
<dbReference type="EMBL" id="VVIM01000010">
    <property type="protein sequence ID" value="KAB0792255.1"/>
    <property type="molecule type" value="Genomic_DNA"/>
</dbReference>
<evidence type="ECO:0000256" key="5">
    <source>
        <dbReference type="ARBA" id="ARBA00022989"/>
    </source>
</evidence>
<accession>A0A5N4A4K9</accession>
<dbReference type="Gene3D" id="1.10.287.70">
    <property type="match status" value="1"/>
</dbReference>
<comment type="similarity">
    <text evidence="2">Belongs to the glutamate-gated ion channel (TC 1.A.10.1) family.</text>
</comment>
<dbReference type="GO" id="GO:0050906">
    <property type="term" value="P:detection of stimulus involved in sensory perception"/>
    <property type="evidence" value="ECO:0007669"/>
    <property type="project" value="UniProtKB-ARBA"/>
</dbReference>
<evidence type="ECO:0000256" key="2">
    <source>
        <dbReference type="ARBA" id="ARBA00008685"/>
    </source>
</evidence>
<dbReference type="AlphaFoldDB" id="A0A5N4A4K9"/>
<keyword evidence="3" id="KW-1003">Cell membrane</keyword>